<dbReference type="Gene3D" id="3.30.70.1520">
    <property type="entry name" value="Heterotetrameric sarcosine oxidase"/>
    <property type="match status" value="1"/>
</dbReference>
<dbReference type="EMBL" id="JAXOJX010000300">
    <property type="protein sequence ID" value="MDZ5461887.1"/>
    <property type="molecule type" value="Genomic_DNA"/>
</dbReference>
<accession>A0ABU5ISL1</accession>
<dbReference type="Proteomes" id="UP001293718">
    <property type="component" value="Unassembled WGS sequence"/>
</dbReference>
<proteinExistence type="predicted"/>
<comment type="caution">
    <text evidence="1">The sequence shown here is derived from an EMBL/GenBank/DDBJ whole genome shotgun (WGS) entry which is preliminary data.</text>
</comment>
<feature type="non-terminal residue" evidence="1">
    <location>
        <position position="1"/>
    </location>
</feature>
<reference evidence="1 2" key="1">
    <citation type="submission" date="2023-11" db="EMBL/GenBank/DDBJ databases">
        <title>Draft genome of Azohydromonas lata strain H1 (DSM1123), a polyhydroxyalkanoate producer.</title>
        <authorList>
            <person name="Traversa D."/>
            <person name="D'Addabbo P."/>
            <person name="Pazzani C."/>
            <person name="Manzari C."/>
            <person name="Chiara M."/>
            <person name="Scrascia M."/>
        </authorList>
    </citation>
    <scope>NUCLEOTIDE SEQUENCE [LARGE SCALE GENOMIC DNA]</scope>
    <source>
        <strain evidence="1 2">H1</strain>
    </source>
</reference>
<keyword evidence="2" id="KW-1185">Reference proteome</keyword>
<feature type="non-terminal residue" evidence="1">
    <location>
        <position position="68"/>
    </location>
</feature>
<name>A0ABU5ISL1_9BURK</name>
<gene>
    <name evidence="1" type="ORF">SM757_35495</name>
</gene>
<sequence>TLTAAELPNLGYLVLRGRADDVAFMSGVAGVLGAPLPTRPRSVLRCAAGVVLWQSPDEWWLLCARNQR</sequence>
<evidence type="ECO:0000313" key="1">
    <source>
        <dbReference type="EMBL" id="MDZ5461887.1"/>
    </source>
</evidence>
<organism evidence="1 2">
    <name type="scientific">Azohydromonas lata</name>
    <dbReference type="NCBI Taxonomy" id="45677"/>
    <lineage>
        <taxon>Bacteria</taxon>
        <taxon>Pseudomonadati</taxon>
        <taxon>Pseudomonadota</taxon>
        <taxon>Betaproteobacteria</taxon>
        <taxon>Burkholderiales</taxon>
        <taxon>Sphaerotilaceae</taxon>
        <taxon>Azohydromonas</taxon>
    </lineage>
</organism>
<protein>
    <submittedName>
        <fullName evidence="1">Uncharacterized protein</fullName>
    </submittedName>
</protein>
<evidence type="ECO:0000313" key="2">
    <source>
        <dbReference type="Proteomes" id="UP001293718"/>
    </source>
</evidence>